<dbReference type="AlphaFoldDB" id="A0A4D6LAU9"/>
<accession>A0A4D6LAU9</accession>
<proteinExistence type="predicted"/>
<gene>
    <name evidence="2" type="ORF">DEO72_LG3g79</name>
</gene>
<dbReference type="Proteomes" id="UP000501690">
    <property type="component" value="Linkage Group LG3"/>
</dbReference>
<dbReference type="EMBL" id="CP039347">
    <property type="protein sequence ID" value="QCD85560.1"/>
    <property type="molecule type" value="Genomic_DNA"/>
</dbReference>
<protein>
    <submittedName>
        <fullName evidence="2">Uncharacterized protein</fullName>
    </submittedName>
</protein>
<evidence type="ECO:0000313" key="2">
    <source>
        <dbReference type="EMBL" id="QCD85560.1"/>
    </source>
</evidence>
<sequence length="144" mass="16028">MCIRDRPKGGPVYISLSRHPSARVSFFVSNQFIPRARLAFSAPLSSAVFASFASPPFKLLCSKVPRRSSVGSFPECFACVVWPENMAVQRRTVARPVNLAQASLSRLGQMKRGARLSFVREKSPGRRAQFLSEQATRPSERDRA</sequence>
<name>A0A4D6LAU9_VIGUN</name>
<keyword evidence="3" id="KW-1185">Reference proteome</keyword>
<organism evidence="2 3">
    <name type="scientific">Vigna unguiculata</name>
    <name type="common">Cowpea</name>
    <dbReference type="NCBI Taxonomy" id="3917"/>
    <lineage>
        <taxon>Eukaryota</taxon>
        <taxon>Viridiplantae</taxon>
        <taxon>Streptophyta</taxon>
        <taxon>Embryophyta</taxon>
        <taxon>Tracheophyta</taxon>
        <taxon>Spermatophyta</taxon>
        <taxon>Magnoliopsida</taxon>
        <taxon>eudicotyledons</taxon>
        <taxon>Gunneridae</taxon>
        <taxon>Pentapetalae</taxon>
        <taxon>rosids</taxon>
        <taxon>fabids</taxon>
        <taxon>Fabales</taxon>
        <taxon>Fabaceae</taxon>
        <taxon>Papilionoideae</taxon>
        <taxon>50 kb inversion clade</taxon>
        <taxon>NPAAA clade</taxon>
        <taxon>indigoferoid/millettioid clade</taxon>
        <taxon>Phaseoleae</taxon>
        <taxon>Vigna</taxon>
    </lineage>
</organism>
<reference evidence="2 3" key="1">
    <citation type="submission" date="2019-04" db="EMBL/GenBank/DDBJ databases">
        <title>An improved genome assembly and genetic linkage map for asparagus bean, Vigna unguiculata ssp. sesquipedialis.</title>
        <authorList>
            <person name="Xia Q."/>
            <person name="Zhang R."/>
            <person name="Dong Y."/>
        </authorList>
    </citation>
    <scope>NUCLEOTIDE SEQUENCE [LARGE SCALE GENOMIC DNA]</scope>
    <source>
        <tissue evidence="2">Leaf</tissue>
    </source>
</reference>
<evidence type="ECO:0000313" key="3">
    <source>
        <dbReference type="Proteomes" id="UP000501690"/>
    </source>
</evidence>
<evidence type="ECO:0000256" key="1">
    <source>
        <dbReference type="SAM" id="MobiDB-lite"/>
    </source>
</evidence>
<feature type="region of interest" description="Disordered" evidence="1">
    <location>
        <begin position="122"/>
        <end position="144"/>
    </location>
</feature>